<reference evidence="1 2" key="1">
    <citation type="submission" date="2024-02" db="EMBL/GenBank/DDBJ databases">
        <authorList>
            <person name="Chen Y."/>
            <person name="Shah S."/>
            <person name="Dougan E. K."/>
            <person name="Thang M."/>
            <person name="Chan C."/>
        </authorList>
    </citation>
    <scope>NUCLEOTIDE SEQUENCE [LARGE SCALE GENOMIC DNA]</scope>
</reference>
<evidence type="ECO:0000313" key="1">
    <source>
        <dbReference type="EMBL" id="CAK9037962.1"/>
    </source>
</evidence>
<dbReference type="Proteomes" id="UP001642484">
    <property type="component" value="Unassembled WGS sequence"/>
</dbReference>
<dbReference type="EMBL" id="CAXAMN010012336">
    <property type="protein sequence ID" value="CAK9037962.1"/>
    <property type="molecule type" value="Genomic_DNA"/>
</dbReference>
<proteinExistence type="predicted"/>
<organism evidence="1 2">
    <name type="scientific">Durusdinium trenchii</name>
    <dbReference type="NCBI Taxonomy" id="1381693"/>
    <lineage>
        <taxon>Eukaryota</taxon>
        <taxon>Sar</taxon>
        <taxon>Alveolata</taxon>
        <taxon>Dinophyceae</taxon>
        <taxon>Suessiales</taxon>
        <taxon>Symbiodiniaceae</taxon>
        <taxon>Durusdinium</taxon>
    </lineage>
</organism>
<name>A0ABP0LFM2_9DINO</name>
<sequence>MFGQGSSFDVVALSRSLKGKDWRQALHRFDAFCEARGQPDLVAFNVLIRDAPWVMSVELMQDILPMRPDVVTISTVVKCCTENSVWLPSTRLLAFARQSSVEVDRVARNSLMFGFCQGQEWERSLEVAPTVADLYTKDGLVMAVARGLRWTLALCLRSESQIGHTALLGTFSKGEKWQLALDLLQSAGTCRSSADSQVCASALFALQGRWRRVLGLLPSRKVISPNLLEAALQACAAAMQRGQAARLFQQLSSPSITAFNALLAACGVGLLGSLARSDLVAYKARGSLQMSFGEPPYRLDQVLPEEQATARPSCVSLLAAAKNPLARPVLSRLQNYVQTGPAKEVNAMVSAVDLLEERDGWDACTEGAWQRRVRALQVAAVVKLQRGTCRSPGRALRLRNRILEQQHSLGKRGTELALEAGGSRACGQWALRARQRLRTELGSTARLKASGQMAYLAYHGALEGFEGVLGPGQLGRGRALLPIFVEHDRALHPERQALLMALAALKDQKANILWPTVSSVSKRQQRHRALGFSVDFQYFLRRSRNTRSFTLLHVQLPGHVTDSEFVLSQFLLVTDPSCLMRGSRSKCFGS</sequence>
<evidence type="ECO:0008006" key="3">
    <source>
        <dbReference type="Google" id="ProtNLM"/>
    </source>
</evidence>
<comment type="caution">
    <text evidence="1">The sequence shown here is derived from an EMBL/GenBank/DDBJ whole genome shotgun (WGS) entry which is preliminary data.</text>
</comment>
<protein>
    <recommendedName>
        <fullName evidence="3">Pentatricopeptide repeat-containing protein, chloroplastic</fullName>
    </recommendedName>
</protein>
<dbReference type="InterPro" id="IPR011990">
    <property type="entry name" value="TPR-like_helical_dom_sf"/>
</dbReference>
<evidence type="ECO:0000313" key="2">
    <source>
        <dbReference type="Proteomes" id="UP001642484"/>
    </source>
</evidence>
<keyword evidence="2" id="KW-1185">Reference proteome</keyword>
<accession>A0ABP0LFM2</accession>
<dbReference type="Gene3D" id="1.25.40.10">
    <property type="entry name" value="Tetratricopeptide repeat domain"/>
    <property type="match status" value="1"/>
</dbReference>
<gene>
    <name evidence="1" type="ORF">CCMP2556_LOCUS20869</name>
</gene>